<comment type="similarity">
    <text evidence="1">Belongs to the short-chain dehydrogenases/reductases (SDR) family.</text>
</comment>
<dbReference type="InterPro" id="IPR020904">
    <property type="entry name" value="Sc_DH/Rdtase_CS"/>
</dbReference>
<accession>A0ABU1WL96</accession>
<reference evidence="3 4" key="1">
    <citation type="submission" date="2023-07" db="EMBL/GenBank/DDBJ databases">
        <title>Sorghum-associated microbial communities from plants grown in Nebraska, USA.</title>
        <authorList>
            <person name="Schachtman D."/>
        </authorList>
    </citation>
    <scope>NUCLEOTIDE SEQUENCE [LARGE SCALE GENOMIC DNA]</scope>
    <source>
        <strain evidence="3 4">4249</strain>
    </source>
</reference>
<proteinExistence type="inferred from homology"/>
<dbReference type="CDD" id="cd05233">
    <property type="entry name" value="SDR_c"/>
    <property type="match status" value="1"/>
</dbReference>
<protein>
    <submittedName>
        <fullName evidence="3">Short-subunit dehydrogenase</fullName>
    </submittedName>
</protein>
<gene>
    <name evidence="3" type="ORF">J2W49_002013</name>
</gene>
<dbReference type="PANTHER" id="PTHR44196">
    <property type="entry name" value="DEHYDROGENASE/REDUCTASE SDR FAMILY MEMBER 7B"/>
    <property type="match status" value="1"/>
</dbReference>
<evidence type="ECO:0000256" key="1">
    <source>
        <dbReference type="ARBA" id="ARBA00006484"/>
    </source>
</evidence>
<name>A0ABU1WL96_9BURK</name>
<evidence type="ECO:0000313" key="3">
    <source>
        <dbReference type="EMBL" id="MDR7150058.1"/>
    </source>
</evidence>
<keyword evidence="4" id="KW-1185">Reference proteome</keyword>
<sequence>MKEHWLVIGATSAIARACIRELAQQGADITLVGRDLSDLEASASDARLRGAENARVLPCDVGDPHARQILLEQALIEQTRLNVLVAVGLMPEQDTMDTDPALLARMVESTYTGPMALLQGLAPHFERQAGGQVVVIGSVAGDRGRRKNYLYGSAKAGLATYAEGLRARLFPCGATVTVVKPGFIDTAMTWGLPGLFLVSSPESCAKAILKAAKKGQAVLYHPGFWRLIMLIIRHIPPTIMKRLKF</sequence>
<dbReference type="InterPro" id="IPR002347">
    <property type="entry name" value="SDR_fam"/>
</dbReference>
<organism evidence="3 4">
    <name type="scientific">Hydrogenophaga palleronii</name>
    <dbReference type="NCBI Taxonomy" id="65655"/>
    <lineage>
        <taxon>Bacteria</taxon>
        <taxon>Pseudomonadati</taxon>
        <taxon>Pseudomonadota</taxon>
        <taxon>Betaproteobacteria</taxon>
        <taxon>Burkholderiales</taxon>
        <taxon>Comamonadaceae</taxon>
        <taxon>Hydrogenophaga</taxon>
    </lineage>
</organism>
<evidence type="ECO:0000313" key="4">
    <source>
        <dbReference type="Proteomes" id="UP001265700"/>
    </source>
</evidence>
<dbReference type="RefSeq" id="WP_310315124.1">
    <property type="nucleotide sequence ID" value="NZ_JAVDWU010000003.1"/>
</dbReference>
<dbReference type="PRINTS" id="PR00081">
    <property type="entry name" value="GDHRDH"/>
</dbReference>
<comment type="caution">
    <text evidence="3">The sequence shown here is derived from an EMBL/GenBank/DDBJ whole genome shotgun (WGS) entry which is preliminary data.</text>
</comment>
<dbReference type="SUPFAM" id="SSF51735">
    <property type="entry name" value="NAD(P)-binding Rossmann-fold domains"/>
    <property type="match status" value="1"/>
</dbReference>
<dbReference type="Proteomes" id="UP001265700">
    <property type="component" value="Unassembled WGS sequence"/>
</dbReference>
<evidence type="ECO:0000256" key="2">
    <source>
        <dbReference type="ARBA" id="ARBA00023002"/>
    </source>
</evidence>
<dbReference type="EMBL" id="JAVDWU010000003">
    <property type="protein sequence ID" value="MDR7150058.1"/>
    <property type="molecule type" value="Genomic_DNA"/>
</dbReference>
<dbReference type="Gene3D" id="3.40.50.720">
    <property type="entry name" value="NAD(P)-binding Rossmann-like Domain"/>
    <property type="match status" value="1"/>
</dbReference>
<dbReference type="PROSITE" id="PS00061">
    <property type="entry name" value="ADH_SHORT"/>
    <property type="match status" value="1"/>
</dbReference>
<dbReference type="PANTHER" id="PTHR44196:SF1">
    <property type="entry name" value="DEHYDROGENASE_REDUCTASE SDR FAMILY MEMBER 7B"/>
    <property type="match status" value="1"/>
</dbReference>
<dbReference type="InterPro" id="IPR036291">
    <property type="entry name" value="NAD(P)-bd_dom_sf"/>
</dbReference>
<dbReference type="Pfam" id="PF00106">
    <property type="entry name" value="adh_short"/>
    <property type="match status" value="1"/>
</dbReference>
<keyword evidence="2" id="KW-0560">Oxidoreductase</keyword>